<evidence type="ECO:0000259" key="1">
    <source>
        <dbReference type="Pfam" id="PF13087"/>
    </source>
</evidence>
<dbReference type="CDD" id="cd18808">
    <property type="entry name" value="SF1_C_Upf1"/>
    <property type="match status" value="1"/>
</dbReference>
<dbReference type="Proteomes" id="UP000092600">
    <property type="component" value="Unassembled WGS sequence"/>
</dbReference>
<comment type="caution">
    <text evidence="2">The sequence shown here is derived from an EMBL/GenBank/DDBJ whole genome shotgun (WGS) entry which is preliminary data.</text>
</comment>
<feature type="domain" description="DNA2/NAM7 helicase-like C-terminal" evidence="1">
    <location>
        <begin position="9"/>
        <end position="62"/>
    </location>
</feature>
<dbReference type="STRING" id="4615.A0A199V5A0"/>
<dbReference type="InterPro" id="IPR041679">
    <property type="entry name" value="DNA2/NAM7-like_C"/>
</dbReference>
<reference evidence="2 3" key="1">
    <citation type="journal article" date="2016" name="DNA Res.">
        <title>The draft genome of MD-2 pineapple using hybrid error correction of long reads.</title>
        <authorList>
            <person name="Redwan R.M."/>
            <person name="Saidin A."/>
            <person name="Kumar S.V."/>
        </authorList>
    </citation>
    <scope>NUCLEOTIDE SEQUENCE [LARGE SCALE GENOMIC DNA]</scope>
    <source>
        <strain evidence="3">cv. MD2</strain>
        <tissue evidence="2">Leaf</tissue>
    </source>
</reference>
<keyword evidence="2" id="KW-0347">Helicase</keyword>
<keyword evidence="2" id="KW-0067">ATP-binding</keyword>
<evidence type="ECO:0000313" key="3">
    <source>
        <dbReference type="Proteomes" id="UP000092600"/>
    </source>
</evidence>
<organism evidence="2 3">
    <name type="scientific">Ananas comosus</name>
    <name type="common">Pineapple</name>
    <name type="synonym">Ananas ananas</name>
    <dbReference type="NCBI Taxonomy" id="4615"/>
    <lineage>
        <taxon>Eukaryota</taxon>
        <taxon>Viridiplantae</taxon>
        <taxon>Streptophyta</taxon>
        <taxon>Embryophyta</taxon>
        <taxon>Tracheophyta</taxon>
        <taxon>Spermatophyta</taxon>
        <taxon>Magnoliopsida</taxon>
        <taxon>Liliopsida</taxon>
        <taxon>Poales</taxon>
        <taxon>Bromeliaceae</taxon>
        <taxon>Bromelioideae</taxon>
        <taxon>Ananas</taxon>
    </lineage>
</organism>
<dbReference type="PANTHER" id="PTHR21529">
    <property type="entry name" value="MAMMARY TURMOR VIRUS RECEPTOR HOMOLOG 1, 2 MTVR1, 2"/>
    <property type="match status" value="1"/>
</dbReference>
<proteinExistence type="predicted"/>
<evidence type="ECO:0000313" key="2">
    <source>
        <dbReference type="EMBL" id="OAY72239.1"/>
    </source>
</evidence>
<keyword evidence="2" id="KW-0378">Hydrolase</keyword>
<dbReference type="Gene3D" id="3.40.50.300">
    <property type="entry name" value="P-loop containing nucleotide triphosphate hydrolases"/>
    <property type="match status" value="1"/>
</dbReference>
<gene>
    <name evidence="2" type="ORF">ACMD2_11442</name>
</gene>
<feature type="non-terminal residue" evidence="2">
    <location>
        <position position="1"/>
    </location>
</feature>
<dbReference type="PANTHER" id="PTHR21529:SF4">
    <property type="entry name" value="TPR AND ANKYRIN REPEAT-CONTAINING PROTEIN 1"/>
    <property type="match status" value="1"/>
</dbReference>
<name>A0A199V5A0_ANACO</name>
<dbReference type="InterPro" id="IPR039904">
    <property type="entry name" value="TRANK1"/>
</dbReference>
<dbReference type="InterPro" id="IPR027417">
    <property type="entry name" value="P-loop_NTPase"/>
</dbReference>
<dbReference type="Pfam" id="PF13087">
    <property type="entry name" value="AAA_12"/>
    <property type="match status" value="1"/>
</dbReference>
<keyword evidence="2" id="KW-0547">Nucleotide-binding</keyword>
<sequence length="150" mass="16767">SVTSGRKLGVGVISPYTAQVKAIQEKLGRMYEMYDGFSVKVKSVDGFQGGEEDVIIISTVRHCLWVLGNGPTLTKSESIWQKLVDDAKNRGCFFNANEDKDLADAVIKAFVELDELDNLLNMDSLHISRPRQKVRMLVLISTTCAFQRIQ</sequence>
<protein>
    <submittedName>
        <fullName evidence="2">Helicase SEN1</fullName>
    </submittedName>
</protein>
<dbReference type="InterPro" id="IPR047187">
    <property type="entry name" value="SF1_C_Upf1"/>
</dbReference>
<accession>A0A199V5A0</accession>
<dbReference type="GO" id="GO:0004386">
    <property type="term" value="F:helicase activity"/>
    <property type="evidence" value="ECO:0007669"/>
    <property type="project" value="UniProtKB-KW"/>
</dbReference>
<dbReference type="EMBL" id="LSRQ01003198">
    <property type="protein sequence ID" value="OAY72239.1"/>
    <property type="molecule type" value="Genomic_DNA"/>
</dbReference>
<dbReference type="AlphaFoldDB" id="A0A199V5A0"/>